<dbReference type="CDD" id="cd10030">
    <property type="entry name" value="UDG-F4_TTUDGA_SPO1dp_like"/>
    <property type="match status" value="1"/>
</dbReference>
<dbReference type="SMART" id="SM00986">
    <property type="entry name" value="UDG"/>
    <property type="match status" value="1"/>
</dbReference>
<protein>
    <recommendedName>
        <fullName evidence="2">Type-4 uracil-DNA glycosylase</fullName>
    </recommendedName>
</protein>
<evidence type="ECO:0000256" key="5">
    <source>
        <dbReference type="ARBA" id="ARBA00022763"/>
    </source>
</evidence>
<name>A0A8H1LAZ1_9ACTN</name>
<dbReference type="Gene3D" id="3.40.470.10">
    <property type="entry name" value="Uracil-DNA glycosylase-like domain"/>
    <property type="match status" value="1"/>
</dbReference>
<dbReference type="EMBL" id="RCIY01000067">
    <property type="protein sequence ID" value="TGG80900.1"/>
    <property type="molecule type" value="Genomic_DNA"/>
</dbReference>
<evidence type="ECO:0000256" key="3">
    <source>
        <dbReference type="ARBA" id="ARBA00022485"/>
    </source>
</evidence>
<dbReference type="AlphaFoldDB" id="A0A8H1LAZ1"/>
<dbReference type="RefSeq" id="WP_135567268.1">
    <property type="nucleotide sequence ID" value="NZ_CP103060.1"/>
</dbReference>
<evidence type="ECO:0000256" key="2">
    <source>
        <dbReference type="ARBA" id="ARBA00019403"/>
    </source>
</evidence>
<keyword evidence="3" id="KW-0004">4Fe-4S</keyword>
<evidence type="ECO:0000259" key="11">
    <source>
        <dbReference type="SMART" id="SM00986"/>
    </source>
</evidence>
<dbReference type="SMART" id="SM00987">
    <property type="entry name" value="UreE_C"/>
    <property type="match status" value="1"/>
</dbReference>
<evidence type="ECO:0000256" key="4">
    <source>
        <dbReference type="ARBA" id="ARBA00022723"/>
    </source>
</evidence>
<feature type="domain" description="Uracil-DNA glycosylase-like" evidence="11">
    <location>
        <begin position="68"/>
        <end position="234"/>
    </location>
</feature>
<dbReference type="SUPFAM" id="SSF52141">
    <property type="entry name" value="Uracil-DNA glycosylase-like"/>
    <property type="match status" value="1"/>
</dbReference>
<evidence type="ECO:0000313" key="13">
    <source>
        <dbReference type="Proteomes" id="UP000298111"/>
    </source>
</evidence>
<comment type="similarity">
    <text evidence="1">Belongs to the uracil-DNA glycosylase (UDG) superfamily. Type 4 (UDGa) family.</text>
</comment>
<evidence type="ECO:0000256" key="6">
    <source>
        <dbReference type="ARBA" id="ARBA00022801"/>
    </source>
</evidence>
<keyword evidence="9" id="KW-0234">DNA repair</keyword>
<dbReference type="InterPro" id="IPR051536">
    <property type="entry name" value="UDG_Type-4/5"/>
</dbReference>
<evidence type="ECO:0000256" key="10">
    <source>
        <dbReference type="SAM" id="MobiDB-lite"/>
    </source>
</evidence>
<keyword evidence="4" id="KW-0479">Metal-binding</keyword>
<dbReference type="Pfam" id="PF03167">
    <property type="entry name" value="UDG"/>
    <property type="match status" value="1"/>
</dbReference>
<organism evidence="12 13">
    <name type="scientific">Streptomyces albus</name>
    <dbReference type="NCBI Taxonomy" id="1888"/>
    <lineage>
        <taxon>Bacteria</taxon>
        <taxon>Bacillati</taxon>
        <taxon>Actinomycetota</taxon>
        <taxon>Actinomycetes</taxon>
        <taxon>Kitasatosporales</taxon>
        <taxon>Streptomycetaceae</taxon>
        <taxon>Streptomyces</taxon>
    </lineage>
</organism>
<keyword evidence="6" id="KW-0378">Hydrolase</keyword>
<dbReference type="InterPro" id="IPR005122">
    <property type="entry name" value="Uracil-DNA_glycosylase-like"/>
</dbReference>
<dbReference type="GO" id="GO:0097506">
    <property type="term" value="F:deaminated base DNA N-glycosylase activity"/>
    <property type="evidence" value="ECO:0007669"/>
    <property type="project" value="UniProtKB-ARBA"/>
</dbReference>
<keyword evidence="7" id="KW-0408">Iron</keyword>
<gene>
    <name evidence="12" type="ORF">D8771_20485</name>
</gene>
<evidence type="ECO:0000256" key="1">
    <source>
        <dbReference type="ARBA" id="ARBA00006521"/>
    </source>
</evidence>
<dbReference type="GO" id="GO:0006281">
    <property type="term" value="P:DNA repair"/>
    <property type="evidence" value="ECO:0007669"/>
    <property type="project" value="UniProtKB-KW"/>
</dbReference>
<dbReference type="InterPro" id="IPR005273">
    <property type="entry name" value="Ura-DNA_glyco_family4"/>
</dbReference>
<comment type="caution">
    <text evidence="12">The sequence shown here is derived from an EMBL/GenBank/DDBJ whole genome shotgun (WGS) entry which is preliminary data.</text>
</comment>
<evidence type="ECO:0000256" key="8">
    <source>
        <dbReference type="ARBA" id="ARBA00023014"/>
    </source>
</evidence>
<dbReference type="GO" id="GO:0046872">
    <property type="term" value="F:metal ion binding"/>
    <property type="evidence" value="ECO:0007669"/>
    <property type="project" value="UniProtKB-KW"/>
</dbReference>
<dbReference type="InterPro" id="IPR036895">
    <property type="entry name" value="Uracil-DNA_glycosylase-like_sf"/>
</dbReference>
<dbReference type="Proteomes" id="UP000298111">
    <property type="component" value="Unassembled WGS sequence"/>
</dbReference>
<dbReference type="PANTHER" id="PTHR33693">
    <property type="entry name" value="TYPE-5 URACIL-DNA GLYCOSYLASE"/>
    <property type="match status" value="1"/>
</dbReference>
<evidence type="ECO:0000256" key="9">
    <source>
        <dbReference type="ARBA" id="ARBA00023204"/>
    </source>
</evidence>
<keyword evidence="5" id="KW-0227">DNA damage</keyword>
<dbReference type="NCBIfam" id="TIGR00758">
    <property type="entry name" value="UDG_fam4"/>
    <property type="match status" value="1"/>
</dbReference>
<feature type="region of interest" description="Disordered" evidence="10">
    <location>
        <begin position="1"/>
        <end position="43"/>
    </location>
</feature>
<evidence type="ECO:0000313" key="12">
    <source>
        <dbReference type="EMBL" id="TGG80900.1"/>
    </source>
</evidence>
<dbReference type="NCBIfam" id="TIGR03914">
    <property type="entry name" value="UDG_fam_dom"/>
    <property type="match status" value="1"/>
</dbReference>
<reference evidence="12 13" key="1">
    <citation type="submission" date="2018-10" db="EMBL/GenBank/DDBJ databases">
        <title>Isolation of pseudouridimycin from Streptomyces albus DSM 40763.</title>
        <authorList>
            <person name="Rosenqvist P."/>
            <person name="Metsae-Ketelae M."/>
            <person name="Virta P."/>
        </authorList>
    </citation>
    <scope>NUCLEOTIDE SEQUENCE [LARGE SCALE GENOMIC DNA]</scope>
    <source>
        <strain evidence="12 13">DSM 40763</strain>
    </source>
</reference>
<dbReference type="PANTHER" id="PTHR33693:SF9">
    <property type="entry name" value="TYPE-4 URACIL-DNA GLYCOSYLASE"/>
    <property type="match status" value="1"/>
</dbReference>
<keyword evidence="8" id="KW-0411">Iron-sulfur</keyword>
<accession>A0A8H1LAZ1</accession>
<dbReference type="GeneID" id="75182062"/>
<sequence length="241" mass="26087">MAAKKATSGKRTKESGQAEGAAPEEAYDATPFLPARPGSGNAGLRRLRESAAGCRGCPLHRDATRTVFGSGDAHARVFLVGEQPGDQEDRQGEPFVGPAGRMLDRALEEAGIDPAQTYVTNAVKHFKWAHEEGRGKRRIHKPSTLRERAACGPWLAAELALTEPEVLVVLGATAGKALFGSSFRVTRERGTCTERELHGRTERVVPTIHPSAILRAGGDKERREAYEGFLSDLRVVARLLE</sequence>
<evidence type="ECO:0000256" key="7">
    <source>
        <dbReference type="ARBA" id="ARBA00023004"/>
    </source>
</evidence>
<proteinExistence type="inferred from homology"/>
<dbReference type="GO" id="GO:0051539">
    <property type="term" value="F:4 iron, 4 sulfur cluster binding"/>
    <property type="evidence" value="ECO:0007669"/>
    <property type="project" value="UniProtKB-KW"/>
</dbReference>